<name>A0A078AZ93_STYLE</name>
<dbReference type="GO" id="GO:0006508">
    <property type="term" value="P:proteolysis"/>
    <property type="evidence" value="ECO:0007669"/>
    <property type="project" value="InterPro"/>
</dbReference>
<dbReference type="EMBL" id="CCKQ01014378">
    <property type="protein sequence ID" value="CDW86133.1"/>
    <property type="molecule type" value="Genomic_DNA"/>
</dbReference>
<sequence length="550" mass="63599">MEIKKEQPQPLIGKARIHSSRLPPTYGMISNKYTLGGQERIGRHPNSRKISLPSQYPSLQRSSTQSRQNSLVDNQQSNQSHNRSQANSSQRERPFRIGRHFEKENSFNINQLPILEESGSLEKTMKEMFINGDKFGIKNQKYKQPLNQYNQQQQQIYMSLQQQQQQMQPQQCKTPTCIQSRALEPIQFDQNIPRKEQAVIEQQNVSVNFQRNRNNSNSAIFKHQQFKKNYVKKLNSFNVYLPPPQVTAKCWAIFDASKMNFIHGKREYMRREVASLTKMMTAYTVIKLVKEYKIDMSKEMVVIQQVAAQISGTTACLQEADQLTVEQLLYGLMLPSGNDAAFALAQHFGQILFNSNYESLEEGNKVYSYQFNWHGYYVKYFLREMNENAARIQMMSTNFDSPHGLMNQQNYSTAYDIAKLASKCMQNDLYRKIVNTKIFECQGRTKDGQLRKYCWENTNKLLGQDGFNGIKTGITDSAGPCLASSYQKGPDFFIVVILNSKSMEQRWVEVPKLVEWAITKKNAQIEMSKQYDLGNTDSNHSLVSQKLNLR</sequence>
<evidence type="ECO:0000256" key="6">
    <source>
        <dbReference type="ARBA" id="ARBA00023316"/>
    </source>
</evidence>
<organism evidence="9 10">
    <name type="scientific">Stylonychia lemnae</name>
    <name type="common">Ciliate</name>
    <dbReference type="NCBI Taxonomy" id="5949"/>
    <lineage>
        <taxon>Eukaryota</taxon>
        <taxon>Sar</taxon>
        <taxon>Alveolata</taxon>
        <taxon>Ciliophora</taxon>
        <taxon>Intramacronucleata</taxon>
        <taxon>Spirotrichea</taxon>
        <taxon>Stichotrichia</taxon>
        <taxon>Sporadotrichida</taxon>
        <taxon>Oxytrichidae</taxon>
        <taxon>Stylonychinae</taxon>
        <taxon>Stylonychia</taxon>
    </lineage>
</organism>
<evidence type="ECO:0000256" key="3">
    <source>
        <dbReference type="ARBA" id="ARBA00022801"/>
    </source>
</evidence>
<dbReference type="PANTHER" id="PTHR21581:SF6">
    <property type="entry name" value="TRAFFICKING PROTEIN PARTICLE COMPLEX SUBUNIT 12"/>
    <property type="match status" value="1"/>
</dbReference>
<dbReference type="PRINTS" id="PR00725">
    <property type="entry name" value="DADACBPTASE1"/>
</dbReference>
<dbReference type="Gene3D" id="3.40.710.10">
    <property type="entry name" value="DD-peptidase/beta-lactamase superfamily"/>
    <property type="match status" value="1"/>
</dbReference>
<keyword evidence="10" id="KW-1185">Reference proteome</keyword>
<keyword evidence="4" id="KW-0133">Cell shape</keyword>
<dbReference type="InterPro" id="IPR012338">
    <property type="entry name" value="Beta-lactam/transpept-like"/>
</dbReference>
<proteinExistence type="inferred from homology"/>
<keyword evidence="6" id="KW-0961">Cell wall biogenesis/degradation</keyword>
<evidence type="ECO:0000259" key="8">
    <source>
        <dbReference type="Pfam" id="PF00768"/>
    </source>
</evidence>
<dbReference type="InParanoid" id="A0A078AZ93"/>
<evidence type="ECO:0000256" key="2">
    <source>
        <dbReference type="ARBA" id="ARBA00022729"/>
    </source>
</evidence>
<reference evidence="9 10" key="1">
    <citation type="submission" date="2014-06" db="EMBL/GenBank/DDBJ databases">
        <authorList>
            <person name="Swart Estienne"/>
        </authorList>
    </citation>
    <scope>NUCLEOTIDE SEQUENCE [LARGE SCALE GENOMIC DNA]</scope>
    <source>
        <strain evidence="9 10">130c</strain>
    </source>
</reference>
<feature type="compositionally biased region" description="Polar residues" evidence="7">
    <location>
        <begin position="48"/>
        <end position="73"/>
    </location>
</feature>
<evidence type="ECO:0000313" key="9">
    <source>
        <dbReference type="EMBL" id="CDW86133.1"/>
    </source>
</evidence>
<protein>
    <recommendedName>
        <fullName evidence="8">Peptidase S11 D-alanyl-D-alanine carboxypeptidase A N-terminal domain-containing protein</fullName>
    </recommendedName>
</protein>
<gene>
    <name evidence="9" type="primary">Contig12655.g637</name>
    <name evidence="9" type="ORF">STYLEM_15224</name>
</gene>
<dbReference type="GO" id="GO:0009002">
    <property type="term" value="F:serine-type D-Ala-D-Ala carboxypeptidase activity"/>
    <property type="evidence" value="ECO:0007669"/>
    <property type="project" value="InterPro"/>
</dbReference>
<dbReference type="Pfam" id="PF00768">
    <property type="entry name" value="Peptidase_S11"/>
    <property type="match status" value="2"/>
</dbReference>
<feature type="domain" description="Peptidase S11 D-alanyl-D-alanine carboxypeptidase A N-terminal" evidence="8">
    <location>
        <begin position="379"/>
        <end position="501"/>
    </location>
</feature>
<dbReference type="GO" id="GO:0071555">
    <property type="term" value="P:cell wall organization"/>
    <property type="evidence" value="ECO:0007669"/>
    <property type="project" value="UniProtKB-KW"/>
</dbReference>
<dbReference type="AlphaFoldDB" id="A0A078AZ93"/>
<dbReference type="GO" id="GO:0008360">
    <property type="term" value="P:regulation of cell shape"/>
    <property type="evidence" value="ECO:0007669"/>
    <property type="project" value="UniProtKB-KW"/>
</dbReference>
<dbReference type="SUPFAM" id="SSF56601">
    <property type="entry name" value="beta-lactamase/transpeptidase-like"/>
    <property type="match status" value="1"/>
</dbReference>
<dbReference type="Proteomes" id="UP000039865">
    <property type="component" value="Unassembled WGS sequence"/>
</dbReference>
<evidence type="ECO:0000256" key="7">
    <source>
        <dbReference type="SAM" id="MobiDB-lite"/>
    </source>
</evidence>
<evidence type="ECO:0000256" key="1">
    <source>
        <dbReference type="ARBA" id="ARBA00007164"/>
    </source>
</evidence>
<keyword evidence="5" id="KW-0573">Peptidoglycan synthesis</keyword>
<dbReference type="OrthoDB" id="10254188at2759"/>
<feature type="compositionally biased region" description="Low complexity" evidence="7">
    <location>
        <begin position="74"/>
        <end position="89"/>
    </location>
</feature>
<keyword evidence="3" id="KW-0378">Hydrolase</keyword>
<keyword evidence="2" id="KW-0732">Signal</keyword>
<feature type="domain" description="Peptidase S11 D-alanyl-D-alanine carboxypeptidase A N-terminal" evidence="8">
    <location>
        <begin position="243"/>
        <end position="348"/>
    </location>
</feature>
<dbReference type="InterPro" id="IPR018044">
    <property type="entry name" value="Peptidase_S11"/>
</dbReference>
<evidence type="ECO:0000256" key="5">
    <source>
        <dbReference type="ARBA" id="ARBA00022984"/>
    </source>
</evidence>
<comment type="similarity">
    <text evidence="1">Belongs to the peptidase S11 family.</text>
</comment>
<evidence type="ECO:0000256" key="4">
    <source>
        <dbReference type="ARBA" id="ARBA00022960"/>
    </source>
</evidence>
<feature type="region of interest" description="Disordered" evidence="7">
    <location>
        <begin position="1"/>
        <end position="93"/>
    </location>
</feature>
<evidence type="ECO:0000313" key="10">
    <source>
        <dbReference type="Proteomes" id="UP000039865"/>
    </source>
</evidence>
<accession>A0A078AZ93</accession>
<dbReference type="PANTHER" id="PTHR21581">
    <property type="entry name" value="D-ALANYL-D-ALANINE CARBOXYPEPTIDASE"/>
    <property type="match status" value="1"/>
</dbReference>
<dbReference type="InterPro" id="IPR001967">
    <property type="entry name" value="Peptidase_S11_N"/>
</dbReference>